<gene>
    <name evidence="15" type="primary">txxe 1371</name>
    <name evidence="15" type="ORF">TXXE_06575</name>
</gene>
<keyword evidence="10 13" id="KW-1133">Transmembrane helix</keyword>
<evidence type="ECO:0000256" key="3">
    <source>
        <dbReference type="ARBA" id="ARBA00012438"/>
    </source>
</evidence>
<dbReference type="InterPro" id="IPR003594">
    <property type="entry name" value="HATPase_dom"/>
</dbReference>
<keyword evidence="16" id="KW-1185">Reference proteome</keyword>
<proteinExistence type="predicted"/>
<feature type="transmembrane region" description="Helical" evidence="13">
    <location>
        <begin position="43"/>
        <end position="63"/>
    </location>
</feature>
<keyword evidence="7" id="KW-0547">Nucleotide-binding</keyword>
<dbReference type="SUPFAM" id="SSF55874">
    <property type="entry name" value="ATPase domain of HSP90 chaperone/DNA topoisomerase II/histidine kinase"/>
    <property type="match status" value="1"/>
</dbReference>
<keyword evidence="11" id="KW-0902">Two-component regulatory system</keyword>
<dbReference type="PANTHER" id="PTHR45453:SF2">
    <property type="entry name" value="HISTIDINE KINASE"/>
    <property type="match status" value="1"/>
</dbReference>
<protein>
    <recommendedName>
        <fullName evidence="3">histidine kinase</fullName>
        <ecNumber evidence="3">2.7.13.3</ecNumber>
    </recommendedName>
</protein>
<keyword evidence="12 13" id="KW-0472">Membrane</keyword>
<keyword evidence="5 15" id="KW-0808">Transferase</keyword>
<dbReference type="InterPro" id="IPR036890">
    <property type="entry name" value="HATPase_C_sf"/>
</dbReference>
<evidence type="ECO:0000313" key="15">
    <source>
        <dbReference type="EMBL" id="CAG5082946.1"/>
    </source>
</evidence>
<feature type="domain" description="Histidine kinase" evidence="14">
    <location>
        <begin position="129"/>
        <end position="332"/>
    </location>
</feature>
<evidence type="ECO:0000256" key="12">
    <source>
        <dbReference type="ARBA" id="ARBA00023136"/>
    </source>
</evidence>
<keyword evidence="8 15" id="KW-0418">Kinase</keyword>
<feature type="transmembrane region" description="Helical" evidence="13">
    <location>
        <begin position="16"/>
        <end position="37"/>
    </location>
</feature>
<evidence type="ECO:0000256" key="9">
    <source>
        <dbReference type="ARBA" id="ARBA00022840"/>
    </source>
</evidence>
<evidence type="ECO:0000313" key="16">
    <source>
        <dbReference type="Proteomes" id="UP000681526"/>
    </source>
</evidence>
<dbReference type="GO" id="GO:0004673">
    <property type="term" value="F:protein histidine kinase activity"/>
    <property type="evidence" value="ECO:0007669"/>
    <property type="project" value="UniProtKB-EC"/>
</dbReference>
<evidence type="ECO:0000256" key="8">
    <source>
        <dbReference type="ARBA" id="ARBA00022777"/>
    </source>
</evidence>
<dbReference type="SMART" id="SM00387">
    <property type="entry name" value="HATPase_c"/>
    <property type="match status" value="1"/>
</dbReference>
<sequence length="336" mass="38172">MSMSRWKLLAAYVKQNLLLILTAAGSAGIFLAVIALYQLPAETVGYASVLTALFLLAVGFIRFRHFCLKHRALEELRGQITVPAVPLPETASLIERDYQELIRLLDKERGRIVYDKDRAFQEMVEYYTIWAHQIKTPIAAMRLLLQTDSAPDKDELAEQLFRIEQYTEMVLQFIRLGGTGTDFVFRTVSLDDCIKQAVRKYAKSFIRKQIRLNYDPVDAEVLTDEKWLVFVLEQLLSNALKYTPQGEISIYMHPNRPQALVIEDTGIGIDPADLPRVFEHGYTGFNGRADKKSTGIGLYLCKRIMDKLSHTIEIESEVGRGTKVILGLESALLDVR</sequence>
<dbReference type="InterPro" id="IPR050351">
    <property type="entry name" value="BphY/WalK/GraS-like"/>
</dbReference>
<evidence type="ECO:0000259" key="14">
    <source>
        <dbReference type="PROSITE" id="PS50109"/>
    </source>
</evidence>
<keyword evidence="4" id="KW-1003">Cell membrane</keyword>
<dbReference type="EMBL" id="CAJRAY010000026">
    <property type="protein sequence ID" value="CAG5082946.1"/>
    <property type="molecule type" value="Genomic_DNA"/>
</dbReference>
<dbReference type="PANTHER" id="PTHR45453">
    <property type="entry name" value="PHOSPHATE REGULON SENSOR PROTEIN PHOR"/>
    <property type="match status" value="1"/>
</dbReference>
<dbReference type="Gene3D" id="3.30.565.10">
    <property type="entry name" value="Histidine kinase-like ATPase, C-terminal domain"/>
    <property type="match status" value="1"/>
</dbReference>
<evidence type="ECO:0000256" key="5">
    <source>
        <dbReference type="ARBA" id="ARBA00022679"/>
    </source>
</evidence>
<accession>A0ABN7RPN5</accession>
<dbReference type="Proteomes" id="UP000681526">
    <property type="component" value="Unassembled WGS sequence"/>
</dbReference>
<comment type="subcellular location">
    <subcellularLocation>
        <location evidence="2">Cell membrane</location>
        <topology evidence="2">Multi-pass membrane protein</topology>
    </subcellularLocation>
</comment>
<organism evidence="15 16">
    <name type="scientific">Thermobacillus xylanilyticus</name>
    <dbReference type="NCBI Taxonomy" id="76633"/>
    <lineage>
        <taxon>Bacteria</taxon>
        <taxon>Bacillati</taxon>
        <taxon>Bacillota</taxon>
        <taxon>Bacilli</taxon>
        <taxon>Bacillales</taxon>
        <taxon>Paenibacillaceae</taxon>
        <taxon>Thermobacillus</taxon>
    </lineage>
</organism>
<evidence type="ECO:0000256" key="11">
    <source>
        <dbReference type="ARBA" id="ARBA00023012"/>
    </source>
</evidence>
<evidence type="ECO:0000256" key="13">
    <source>
        <dbReference type="SAM" id="Phobius"/>
    </source>
</evidence>
<name>A0ABN7RPN5_THEXY</name>
<comment type="catalytic activity">
    <reaction evidence="1">
        <text>ATP + protein L-histidine = ADP + protein N-phospho-L-histidine.</text>
        <dbReference type="EC" id="2.7.13.3"/>
    </reaction>
</comment>
<dbReference type="InterPro" id="IPR004358">
    <property type="entry name" value="Sig_transdc_His_kin-like_C"/>
</dbReference>
<comment type="caution">
    <text evidence="15">The sequence shown here is derived from an EMBL/GenBank/DDBJ whole genome shotgun (WGS) entry which is preliminary data.</text>
</comment>
<reference evidence="15 16" key="1">
    <citation type="submission" date="2021-04" db="EMBL/GenBank/DDBJ databases">
        <authorList>
            <person name="Rakotoarivonina H."/>
        </authorList>
    </citation>
    <scope>NUCLEOTIDE SEQUENCE [LARGE SCALE GENOMIC DNA]</scope>
    <source>
        <strain evidence="15 16">XE</strain>
    </source>
</reference>
<evidence type="ECO:0000256" key="7">
    <source>
        <dbReference type="ARBA" id="ARBA00022741"/>
    </source>
</evidence>
<evidence type="ECO:0000256" key="1">
    <source>
        <dbReference type="ARBA" id="ARBA00000085"/>
    </source>
</evidence>
<dbReference type="Pfam" id="PF02518">
    <property type="entry name" value="HATPase_c"/>
    <property type="match status" value="1"/>
</dbReference>
<dbReference type="PRINTS" id="PR00344">
    <property type="entry name" value="BCTRLSENSOR"/>
</dbReference>
<evidence type="ECO:0000256" key="6">
    <source>
        <dbReference type="ARBA" id="ARBA00022692"/>
    </source>
</evidence>
<evidence type="ECO:0000256" key="10">
    <source>
        <dbReference type="ARBA" id="ARBA00022989"/>
    </source>
</evidence>
<dbReference type="InterPro" id="IPR005467">
    <property type="entry name" value="His_kinase_dom"/>
</dbReference>
<dbReference type="PROSITE" id="PS50109">
    <property type="entry name" value="HIS_KIN"/>
    <property type="match status" value="1"/>
</dbReference>
<keyword evidence="6 13" id="KW-0812">Transmembrane</keyword>
<evidence type="ECO:0000256" key="4">
    <source>
        <dbReference type="ARBA" id="ARBA00022475"/>
    </source>
</evidence>
<dbReference type="EC" id="2.7.13.3" evidence="3"/>
<evidence type="ECO:0000256" key="2">
    <source>
        <dbReference type="ARBA" id="ARBA00004651"/>
    </source>
</evidence>
<keyword evidence="9" id="KW-0067">ATP-binding</keyword>